<keyword evidence="4" id="KW-0812">Transmembrane</keyword>
<organism evidence="12 13">
    <name type="scientific">Tetradesmus obliquus</name>
    <name type="common">Green alga</name>
    <name type="synonym">Acutodesmus obliquus</name>
    <dbReference type="NCBI Taxonomy" id="3088"/>
    <lineage>
        <taxon>Eukaryota</taxon>
        <taxon>Viridiplantae</taxon>
        <taxon>Chlorophyta</taxon>
        <taxon>core chlorophytes</taxon>
        <taxon>Chlorophyceae</taxon>
        <taxon>CS clade</taxon>
        <taxon>Sphaeropleales</taxon>
        <taxon>Scenedesmaceae</taxon>
        <taxon>Tetradesmus</taxon>
    </lineage>
</organism>
<evidence type="ECO:0000256" key="3">
    <source>
        <dbReference type="ARBA" id="ARBA00022614"/>
    </source>
</evidence>
<dbReference type="InterPro" id="IPR032675">
    <property type="entry name" value="LRR_dom_sf"/>
</dbReference>
<dbReference type="InterPro" id="IPR000668">
    <property type="entry name" value="Peptidase_C1A_C"/>
</dbReference>
<evidence type="ECO:0000256" key="1">
    <source>
        <dbReference type="ARBA" id="ARBA00004167"/>
    </source>
</evidence>
<dbReference type="EMBL" id="CP126219">
    <property type="protein sequence ID" value="WIA21132.1"/>
    <property type="molecule type" value="Genomic_DNA"/>
</dbReference>
<keyword evidence="13" id="KW-1185">Reference proteome</keyword>
<dbReference type="Gene3D" id="3.80.10.10">
    <property type="entry name" value="Ribonuclease Inhibitor"/>
    <property type="match status" value="2"/>
</dbReference>
<evidence type="ECO:0000256" key="4">
    <source>
        <dbReference type="ARBA" id="ARBA00022692"/>
    </source>
</evidence>
<dbReference type="Gene3D" id="3.40.630.30">
    <property type="match status" value="1"/>
</dbReference>
<feature type="domain" description="Peptidase C1A papain C-terminal" evidence="11">
    <location>
        <begin position="330"/>
        <end position="598"/>
    </location>
</feature>
<evidence type="ECO:0000256" key="6">
    <source>
        <dbReference type="ARBA" id="ARBA00022737"/>
    </source>
</evidence>
<evidence type="ECO:0000256" key="8">
    <source>
        <dbReference type="ARBA" id="ARBA00023136"/>
    </source>
</evidence>
<evidence type="ECO:0000256" key="5">
    <source>
        <dbReference type="ARBA" id="ARBA00022729"/>
    </source>
</evidence>
<comment type="subcellular location">
    <subcellularLocation>
        <location evidence="2">Cytoplasm</location>
        <location evidence="2">Cytoskeleton</location>
        <location evidence="2">Cilium axoneme</location>
    </subcellularLocation>
    <subcellularLocation>
        <location evidence="1">Membrane</location>
        <topology evidence="1">Single-pass membrane protein</topology>
    </subcellularLocation>
</comment>
<evidence type="ECO:0000313" key="12">
    <source>
        <dbReference type="EMBL" id="WIA21132.1"/>
    </source>
</evidence>
<dbReference type="InterPro" id="IPR016181">
    <property type="entry name" value="Acyl_CoA_acyltransferase"/>
</dbReference>
<dbReference type="Gene3D" id="3.90.70.10">
    <property type="entry name" value="Cysteine proteinases"/>
    <property type="match status" value="1"/>
</dbReference>
<dbReference type="SUPFAM" id="SSF55729">
    <property type="entry name" value="Acyl-CoA N-acyltransferases (Nat)"/>
    <property type="match status" value="1"/>
</dbReference>
<dbReference type="InterPro" id="IPR000182">
    <property type="entry name" value="GNAT_dom"/>
</dbReference>
<reference evidence="12 13" key="1">
    <citation type="submission" date="2023-05" db="EMBL/GenBank/DDBJ databases">
        <title>A 100% complete, gapless, phased diploid assembly of the Scenedesmus obliquus UTEX 3031 genome.</title>
        <authorList>
            <person name="Biondi T.C."/>
            <person name="Hanschen E.R."/>
            <person name="Kwon T."/>
            <person name="Eng W."/>
            <person name="Kruse C.P.S."/>
            <person name="Koehler S.I."/>
            <person name="Kunde Y."/>
            <person name="Gleasner C.D."/>
            <person name="You Mak K.T."/>
            <person name="Polle J."/>
            <person name="Hovde B.T."/>
            <person name="Starkenburg S.R."/>
        </authorList>
    </citation>
    <scope>NUCLEOTIDE SEQUENCE [LARGE SCALE GENOMIC DNA]</scope>
    <source>
        <strain evidence="12 13">DOE0152z</strain>
    </source>
</reference>
<evidence type="ECO:0000256" key="7">
    <source>
        <dbReference type="ARBA" id="ARBA00022989"/>
    </source>
</evidence>
<dbReference type="Pfam" id="PF00583">
    <property type="entry name" value="Acetyltransf_1"/>
    <property type="match status" value="1"/>
</dbReference>
<dbReference type="PANTHER" id="PTHR27000">
    <property type="entry name" value="LEUCINE-RICH REPEAT RECEPTOR-LIKE PROTEIN KINASE FAMILY PROTEIN-RELATED"/>
    <property type="match status" value="1"/>
</dbReference>
<dbReference type="SMART" id="SM00645">
    <property type="entry name" value="Pept_C1"/>
    <property type="match status" value="1"/>
</dbReference>
<dbReference type="Pfam" id="PF00112">
    <property type="entry name" value="Peptidase_C1"/>
    <property type="match status" value="1"/>
</dbReference>
<gene>
    <name evidence="12" type="ORF">OEZ85_005444</name>
</gene>
<dbReference type="CDD" id="cd04301">
    <property type="entry name" value="NAT_SF"/>
    <property type="match status" value="1"/>
</dbReference>
<dbReference type="InterPro" id="IPR038765">
    <property type="entry name" value="Papain-like_cys_pep_sf"/>
</dbReference>
<sequence>MQLQCRRVQLRSNRQSRTVASRARPRTCAVQAVASSQQTLQYRVRRARLEDTQAVADLYSEVFGAGNFPGFEDNEVIQQVEARYALAVGRESSDMLAEALASKAEAALAHRTYRATREAAMLTGQLRMAQGLPASFPTEGPTELRQLAKWRRARSFVCLLVEEVGAAADGANGAAAADGTNGSAAAADKAGQPGRLLGTATLSLMQAEAALPPPFPSSAPLRAYISNMAVLPAARRQGIATALVGACGRIGPRPTAGQGLSATNEQLGANAAATATEFDTFEDLLALSTTGGRGRGSRSGSSNLGSSFREARDFEQLQTSVYYVGGSLPVYNSFNKSQTPGGLNYVPYPREQGSCNSCVGQAVAAAVQMSLAYTTREPVNKFNVSAGALYYCVAGGRTCKTGWDIPAALRSLEVTPQWMLPRKCFDAALQSNSAGAAEPDISDFAGICRATAAGSKDPECAAVTQEQPRYSCSFKSLSSFWQVQQHIRTHGSVITRIAVYDDFNVQFNSSVRFKTAMQLPPYSRNTTAKLQYGHAAVIVGYNNTEYTWTVLNSWGSGTDPSNPRKTGGVTADGMFRIRMGVAGVGTPDLTYGVVCEPAPGSVDNMHANNPWLKKTRLPLKPIKKEEGCYSYTMTASDTFASVADHFDVDIRSLVSNNLELFSIIPNTTYKYQTTLSLDEMKDTLRVVQNVTQGLLGDANAPGAGGGAIEPYFTCTFFDASGKGTPVKCDKATLETNPTICTRNGTVACSLFYSDVNVTQPAPGSIIRVCNPDWSDDIDLFNEVAYEQGTGIYRLIPEKQEVALRRVLQVIDPALTDAEASRLINCSSLEPNTDWALRRTITTRSRVHFSLAIGCSNNEAGGDVIGLYFRVLSRAGSVFPKMHPNLNEQLVLALLDLPELYWLYIYVYGGQVAPELGALGLSYFSVNHYCMVGQLPPNLLYGWPNLGTLFVTRQGDALDYNDPAIGICGISGPIPQQWRNTTRKDVATELPNFLSDINLSGNLLSGSLPDIIGGNGVMFNLRNLQLQRNRFTGRVPEAWSKLQPENDQGKPTQITTINIQQNQLEGPLPVSLSSLEQRLEYLYLDGNVQLSGCVPLTPYTTVTFTGTQVAGRCAGSSAKDLMHKQQRQAISTYFLQALGVNVDRDFRFMLRAVVTEINNTLGASVQPGQVSKTFQQNHPQGEQRGFCKVSVALIDGIEYITGIEVGATTQNYPAAGLNMRRLLPMLQQLPRLRVLDCRSCYLASEGPIRLTNRLPDTLPSVAPNLAKLALTRCGLVGPVPRSYGNWTNMEELFLDANFLTGRLPSELAKLKQLKVLFLASNGFNGALPAAWSALPKELYVGLDFNTNIAGTIPSAFASNTGTFYNLFNTSITGCVPPGLLGNFATWRPLPSGGFSTRDLPSCR</sequence>
<keyword evidence="9" id="KW-0675">Receptor</keyword>
<evidence type="ECO:0000313" key="13">
    <source>
        <dbReference type="Proteomes" id="UP001244341"/>
    </source>
</evidence>
<protein>
    <recommendedName>
        <fullName evidence="11">Peptidase C1A papain C-terminal domain-containing protein</fullName>
    </recommendedName>
</protein>
<evidence type="ECO:0000256" key="9">
    <source>
        <dbReference type="ARBA" id="ARBA00023170"/>
    </source>
</evidence>
<evidence type="ECO:0000256" key="10">
    <source>
        <dbReference type="ARBA" id="ARBA00023180"/>
    </source>
</evidence>
<keyword evidence="7" id="KW-1133">Transmembrane helix</keyword>
<dbReference type="SUPFAM" id="SSF52058">
    <property type="entry name" value="L domain-like"/>
    <property type="match status" value="1"/>
</dbReference>
<dbReference type="SUPFAM" id="SSF54001">
    <property type="entry name" value="Cysteine proteinases"/>
    <property type="match status" value="1"/>
</dbReference>
<keyword evidence="5" id="KW-0732">Signal</keyword>
<keyword evidence="3" id="KW-0433">Leucine-rich repeat</keyword>
<dbReference type="Proteomes" id="UP001244341">
    <property type="component" value="Chromosome 12b"/>
</dbReference>
<proteinExistence type="predicted"/>
<accession>A0ABY8UIQ4</accession>
<evidence type="ECO:0000256" key="2">
    <source>
        <dbReference type="ARBA" id="ARBA00004430"/>
    </source>
</evidence>
<evidence type="ECO:0000259" key="11">
    <source>
        <dbReference type="SMART" id="SM00645"/>
    </source>
</evidence>
<name>A0ABY8UIQ4_TETOB</name>
<keyword evidence="8" id="KW-0472">Membrane</keyword>
<dbReference type="PANTHER" id="PTHR27000:SF783">
    <property type="entry name" value="MALECTIN DOMAIN-CONTAINING PROTEIN"/>
    <property type="match status" value="1"/>
</dbReference>
<keyword evidence="6" id="KW-0677">Repeat</keyword>
<keyword evidence="10" id="KW-0325">Glycoprotein</keyword>